<dbReference type="PANTHER" id="PTHR37686">
    <property type="entry name" value="LD36006P"/>
    <property type="match status" value="1"/>
</dbReference>
<dbReference type="Pfam" id="PF25228">
    <property type="entry name" value="Lips"/>
    <property type="match status" value="1"/>
</dbReference>
<dbReference type="EMBL" id="CAJOBA010007902">
    <property type="protein sequence ID" value="CAF3815630.1"/>
    <property type="molecule type" value="Genomic_DNA"/>
</dbReference>
<name>A0A8S2E0I7_9BILA</name>
<evidence type="ECO:0000313" key="3">
    <source>
        <dbReference type="EMBL" id="CAF1047905.1"/>
    </source>
</evidence>
<feature type="compositionally biased region" description="Basic and acidic residues" evidence="1">
    <location>
        <begin position="1"/>
        <end position="19"/>
    </location>
</feature>
<evidence type="ECO:0000256" key="1">
    <source>
        <dbReference type="SAM" id="MobiDB-lite"/>
    </source>
</evidence>
<proteinExistence type="predicted"/>
<organism evidence="3 5">
    <name type="scientific">Didymodactylos carnosus</name>
    <dbReference type="NCBI Taxonomy" id="1234261"/>
    <lineage>
        <taxon>Eukaryota</taxon>
        <taxon>Metazoa</taxon>
        <taxon>Spiralia</taxon>
        <taxon>Gnathifera</taxon>
        <taxon>Rotifera</taxon>
        <taxon>Eurotatoria</taxon>
        <taxon>Bdelloidea</taxon>
        <taxon>Philodinida</taxon>
        <taxon>Philodinidae</taxon>
        <taxon>Didymodactylos</taxon>
    </lineage>
</organism>
<keyword evidence="2" id="KW-0812">Transmembrane</keyword>
<feature type="transmembrane region" description="Helical" evidence="2">
    <location>
        <begin position="663"/>
        <end position="687"/>
    </location>
</feature>
<sequence>MADQQEHASIHLPEYKTEPIRFNTPTPDVSADIAQIQDFVREKAERNLEQCKVFEVSLPSSITGITSDSNEIKFTSLFQTPTLNELETLSTNPNGSSKSLNDEQLKAVKQTGEFEVNSIYFPGQRHRWRLSKLLQSGIQTANQTFFKELSWALYMLIIFAHDRIISNCFSIKASIRSWKRGFVTLFDALIGLPATYSESIDKQVENERQKFLVIELSPHENEKIMHKQFCAQIPRLLEMMLEKEKYTYRQKRVFNPIPPEMLPFPHCFTTPNNIDIDLRLHNRDLQIKIQQTVAELVSNSTPKTWFNTTKRRLINEYKNKQTELGLSKEEVAKRVQTELNREYIERAFKTIENSSAIEKLAPGLGHLLIAQASAVLAMQSVVDKLNEQLDTHLQRTREKLMREHPIKSKISRWIEAKIFEERVNFIRQHEWDAHRLSIDECRTLSNEQAAYFIQRDWTFRTDHESTLRLNLKSTTEPIRTIKCSRSIWFPKNWIIERTNPLPVEKIPTMFAKFNYTAVEEQQRTTLINADSDARYNLRRTTTYSITTQYPFWRWKLCAVRVFCWLSNAIYAFCLVIPFASPFSFRALFSLEPFSPDYELNEKDLKLHVKQHSKTQTFVSRLVALWRNVRRSRQNFEQAPDRGFLGKNVQRIFNQIWNYVAKGLVGTIAICAIYPVSCFFISTASFVLGILSPIWMPIGTLLAHILEILIYDADTTGEYGRKLFCGINIVITDFLLCGIVQPIAALIAVLGSPFIAFIILIYALIHRCSRGMYDTIMFQVLVKRLARIPAHDSFLARRTAGPGLASQYFYQVSSPEVLAALEALIEQNELKVFENYVQQILMKPIEDYQQFFDKAFRPFSAVVQSGSSYSIYQDMTNKVAEHKEQLQKAVQ</sequence>
<feature type="non-terminal residue" evidence="3">
    <location>
        <position position="1"/>
    </location>
</feature>
<accession>A0A8S2E0I7</accession>
<keyword evidence="2" id="KW-0472">Membrane</keyword>
<reference evidence="3" key="1">
    <citation type="submission" date="2021-02" db="EMBL/GenBank/DDBJ databases">
        <authorList>
            <person name="Nowell W R."/>
        </authorList>
    </citation>
    <scope>NUCLEOTIDE SEQUENCE</scope>
</reference>
<evidence type="ECO:0000313" key="5">
    <source>
        <dbReference type="Proteomes" id="UP000677228"/>
    </source>
</evidence>
<dbReference type="PANTHER" id="PTHR37686:SF1">
    <property type="entry name" value="LD36006P"/>
    <property type="match status" value="1"/>
</dbReference>
<feature type="region of interest" description="Disordered" evidence="1">
    <location>
        <begin position="1"/>
        <end position="22"/>
    </location>
</feature>
<feature type="transmembrane region" description="Helical" evidence="2">
    <location>
        <begin position="693"/>
        <end position="710"/>
    </location>
</feature>
<dbReference type="AlphaFoldDB" id="A0A8S2E0I7"/>
<evidence type="ECO:0000313" key="4">
    <source>
        <dbReference type="EMBL" id="CAF3815630.1"/>
    </source>
</evidence>
<feature type="transmembrane region" description="Helical" evidence="2">
    <location>
        <begin position="746"/>
        <end position="764"/>
    </location>
</feature>
<protein>
    <submittedName>
        <fullName evidence="3">Uncharacterized protein</fullName>
    </submittedName>
</protein>
<comment type="caution">
    <text evidence="3">The sequence shown here is derived from an EMBL/GenBank/DDBJ whole genome shotgun (WGS) entry which is preliminary data.</text>
</comment>
<keyword evidence="2" id="KW-1133">Transmembrane helix</keyword>
<dbReference type="Proteomes" id="UP000682733">
    <property type="component" value="Unassembled WGS sequence"/>
</dbReference>
<dbReference type="InterPro" id="IPR057435">
    <property type="entry name" value="Lips"/>
</dbReference>
<gene>
    <name evidence="3" type="ORF">OVA965_LOCUS16820</name>
    <name evidence="4" type="ORF">TMI583_LOCUS16830</name>
</gene>
<evidence type="ECO:0000256" key="2">
    <source>
        <dbReference type="SAM" id="Phobius"/>
    </source>
</evidence>
<dbReference type="Proteomes" id="UP000677228">
    <property type="component" value="Unassembled WGS sequence"/>
</dbReference>
<dbReference type="EMBL" id="CAJNOK010007890">
    <property type="protein sequence ID" value="CAF1047905.1"/>
    <property type="molecule type" value="Genomic_DNA"/>
</dbReference>